<evidence type="ECO:0000313" key="1">
    <source>
        <dbReference type="EMBL" id="TDM12078.1"/>
    </source>
</evidence>
<comment type="caution">
    <text evidence="1">The sequence shown here is derived from an EMBL/GenBank/DDBJ whole genome shotgun (WGS) entry which is preliminary data.</text>
</comment>
<organism evidence="1 2">
    <name type="scientific">Macrococcus lamae</name>
    <dbReference type="NCBI Taxonomy" id="198484"/>
    <lineage>
        <taxon>Bacteria</taxon>
        <taxon>Bacillati</taxon>
        <taxon>Bacillota</taxon>
        <taxon>Bacilli</taxon>
        <taxon>Bacillales</taxon>
        <taxon>Staphylococcaceae</taxon>
        <taxon>Macrococcus</taxon>
    </lineage>
</organism>
<protein>
    <submittedName>
        <fullName evidence="1">NETI motif-containing protein</fullName>
    </submittedName>
</protein>
<evidence type="ECO:0000313" key="2">
    <source>
        <dbReference type="Proteomes" id="UP000294802"/>
    </source>
</evidence>
<dbReference type="EMBL" id="SCWB01000006">
    <property type="protein sequence ID" value="TDM12078.1"/>
    <property type="molecule type" value="Genomic_DNA"/>
</dbReference>
<name>A0A4R6BV02_9STAP</name>
<accession>A0A4R6BV02</accession>
<dbReference type="InterPro" id="IPR025930">
    <property type="entry name" value="NETI"/>
</dbReference>
<reference evidence="1 2" key="1">
    <citation type="submission" date="2019-01" db="EMBL/GenBank/DDBJ databases">
        <title>Draft genome sequences of the type strains of six Macrococcus species.</title>
        <authorList>
            <person name="Mazhar S."/>
            <person name="Altermann E."/>
            <person name="Hill C."/>
            <person name="Mcauliffe O."/>
        </authorList>
    </citation>
    <scope>NUCLEOTIDE SEQUENCE [LARGE SCALE GENOMIC DNA]</scope>
    <source>
        <strain evidence="1 2">CCM4815</strain>
    </source>
</reference>
<dbReference type="OrthoDB" id="2354098at2"/>
<keyword evidence="2" id="KW-1185">Reference proteome</keyword>
<gene>
    <name evidence="1" type="ORF">ERX29_04480</name>
</gene>
<dbReference type="Pfam" id="PF14044">
    <property type="entry name" value="NETI"/>
    <property type="match status" value="1"/>
</dbReference>
<proteinExistence type="predicted"/>
<dbReference type="Proteomes" id="UP000294802">
    <property type="component" value="Unassembled WGS sequence"/>
</dbReference>
<sequence length="58" mass="6811">MKFEVEANETIVDCLNRMKEAGYTPVRRMEKPIFHETKDGKVEVLQQQIVFVGKKIEE</sequence>
<dbReference type="AlphaFoldDB" id="A0A4R6BV02"/>
<dbReference type="RefSeq" id="WP_133443577.1">
    <property type="nucleotide sequence ID" value="NZ_SCWB01000006.1"/>
</dbReference>